<dbReference type="EMBL" id="FWZX01000004">
    <property type="protein sequence ID" value="SMF09128.1"/>
    <property type="molecule type" value="Genomic_DNA"/>
</dbReference>
<dbReference type="Pfam" id="PF04390">
    <property type="entry name" value="LptE"/>
    <property type="match status" value="1"/>
</dbReference>
<dbReference type="AlphaFoldDB" id="A0A1Y6BFX2"/>
<dbReference type="GO" id="GO:0019867">
    <property type="term" value="C:outer membrane"/>
    <property type="evidence" value="ECO:0007669"/>
    <property type="project" value="InterPro"/>
</dbReference>
<dbReference type="Proteomes" id="UP000192917">
    <property type="component" value="Unassembled WGS sequence"/>
</dbReference>
<dbReference type="GO" id="GO:0043165">
    <property type="term" value="P:Gram-negative-bacterium-type cell outer membrane assembly"/>
    <property type="evidence" value="ECO:0007669"/>
    <property type="project" value="InterPro"/>
</dbReference>
<dbReference type="RefSeq" id="WP_143596177.1">
    <property type="nucleotide sequence ID" value="NZ_FWZX01000004.1"/>
</dbReference>
<reference evidence="1 2" key="1">
    <citation type="submission" date="2017-04" db="EMBL/GenBank/DDBJ databases">
        <authorList>
            <person name="Afonso C.L."/>
            <person name="Miller P.J."/>
            <person name="Scott M.A."/>
            <person name="Spackman E."/>
            <person name="Goraichik I."/>
            <person name="Dimitrov K.M."/>
            <person name="Suarez D.L."/>
            <person name="Swayne D.E."/>
        </authorList>
    </citation>
    <scope>NUCLEOTIDE SEQUENCE [LARGE SCALE GENOMIC DNA]</scope>
    <source>
        <strain evidence="1 2">USBA 355</strain>
    </source>
</reference>
<dbReference type="InterPro" id="IPR007485">
    <property type="entry name" value="LPS_assembly_LptE"/>
</dbReference>
<dbReference type="Gene3D" id="3.30.160.150">
    <property type="entry name" value="Lipoprotein like domain"/>
    <property type="match status" value="1"/>
</dbReference>
<evidence type="ECO:0000313" key="1">
    <source>
        <dbReference type="EMBL" id="SMF09128.1"/>
    </source>
</evidence>
<sequence length="185" mass="19922">MPEANTLPAAARRRLLAASGLMLCALALSACGLQPLYGRQSSGGSTLGELQTIRITPIADRPGQELHNALRNELNPRGQPADPRYALKVTLTVSKDEIGVQKDDTATRANLILSGTFTLVRLADRVLMTSGIAKSIVSYNIVTSEFGTYAAEEDARKRGIKQLAQQLRLRLATYFERLASGAVSP</sequence>
<organism evidence="1 2">
    <name type="scientific">Tistlia consotensis USBA 355</name>
    <dbReference type="NCBI Taxonomy" id="560819"/>
    <lineage>
        <taxon>Bacteria</taxon>
        <taxon>Pseudomonadati</taxon>
        <taxon>Pseudomonadota</taxon>
        <taxon>Alphaproteobacteria</taxon>
        <taxon>Rhodospirillales</taxon>
        <taxon>Rhodovibrionaceae</taxon>
        <taxon>Tistlia</taxon>
    </lineage>
</organism>
<keyword evidence="2" id="KW-1185">Reference proteome</keyword>
<proteinExistence type="predicted"/>
<accession>A0A1Y6BFX2</accession>
<gene>
    <name evidence="1" type="ORF">SAMN05428998_104205</name>
</gene>
<name>A0A1Y6BFX2_9PROT</name>
<protein>
    <submittedName>
        <fullName evidence="1">LPS-assembly lipoprotein</fullName>
    </submittedName>
</protein>
<keyword evidence="1" id="KW-0449">Lipoprotein</keyword>
<dbReference type="STRING" id="560819.SAMN05428998_104205"/>
<evidence type="ECO:0000313" key="2">
    <source>
        <dbReference type="Proteomes" id="UP000192917"/>
    </source>
</evidence>